<accession>A0A7H4N2W6</accession>
<evidence type="ECO:0000313" key="2">
    <source>
        <dbReference type="Proteomes" id="UP000254863"/>
    </source>
</evidence>
<keyword evidence="1" id="KW-0406">Ion transport</keyword>
<sequence>MIRRLSLSQRLALVFTSLLLLCAVAVCLIQLYSSAQYGNVMVQRLSAGLAQQIAAREPLLDAQGQVDRRMLKPLFDRLMTFNPSVELYLLSPDGELLADAAPPGHIKRQRIDLAPVQTFLSGGAWPVYGDDPRSLDKQKVFSVAPLRQDGQLRGLSLHYPSGGNL</sequence>
<gene>
    <name evidence="1" type="ORF">NCTC11685_01595</name>
</gene>
<organism evidence="1 2">
    <name type="scientific">Klebsiella michiganensis</name>
    <dbReference type="NCBI Taxonomy" id="1134687"/>
    <lineage>
        <taxon>Bacteria</taxon>
        <taxon>Pseudomonadati</taxon>
        <taxon>Pseudomonadota</taxon>
        <taxon>Gammaproteobacteria</taxon>
        <taxon>Enterobacterales</taxon>
        <taxon>Enterobacteriaceae</taxon>
        <taxon>Klebsiella/Raoultella group</taxon>
        <taxon>Klebsiella</taxon>
    </lineage>
</organism>
<dbReference type="GO" id="GO:0034220">
    <property type="term" value="P:monoatomic ion transmembrane transport"/>
    <property type="evidence" value="ECO:0007669"/>
    <property type="project" value="UniProtKB-KW"/>
</dbReference>
<keyword evidence="1" id="KW-0813">Transport</keyword>
<dbReference type="AlphaFoldDB" id="A0A7H4N2W6"/>
<dbReference type="EMBL" id="UGMS01000001">
    <property type="protein sequence ID" value="STV76157.1"/>
    <property type="molecule type" value="Genomic_DNA"/>
</dbReference>
<comment type="caution">
    <text evidence="1">The sequence shown here is derived from an EMBL/GenBank/DDBJ whole genome shotgun (WGS) entry which is preliminary data.</text>
</comment>
<keyword evidence="1" id="KW-0418">Kinase</keyword>
<dbReference type="Proteomes" id="UP000254863">
    <property type="component" value="Unassembled WGS sequence"/>
</dbReference>
<name>A0A7H4N2W6_9ENTR</name>
<keyword evidence="1" id="KW-0808">Transferase</keyword>
<keyword evidence="1" id="KW-0407">Ion channel</keyword>
<proteinExistence type="predicted"/>
<dbReference type="GO" id="GO:0016301">
    <property type="term" value="F:kinase activity"/>
    <property type="evidence" value="ECO:0007669"/>
    <property type="project" value="UniProtKB-KW"/>
</dbReference>
<evidence type="ECO:0000313" key="1">
    <source>
        <dbReference type="EMBL" id="STV76157.1"/>
    </source>
</evidence>
<reference evidence="1 2" key="1">
    <citation type="submission" date="2018-06" db="EMBL/GenBank/DDBJ databases">
        <authorList>
            <consortium name="Pathogen Informatics"/>
            <person name="Doyle S."/>
        </authorList>
    </citation>
    <scope>NUCLEOTIDE SEQUENCE [LARGE SCALE GENOMIC DNA]</scope>
    <source>
        <strain evidence="1 2">NCTC11685</strain>
    </source>
</reference>
<protein>
    <submittedName>
        <fullName evidence="1">Osmosensitive K+ channel histidine kinase KdpD</fullName>
    </submittedName>
</protein>